<organism evidence="1 2">
    <name type="scientific">Lyophyllum shimeji</name>
    <name type="common">Hon-shimeji</name>
    <name type="synonym">Tricholoma shimeji</name>
    <dbReference type="NCBI Taxonomy" id="47721"/>
    <lineage>
        <taxon>Eukaryota</taxon>
        <taxon>Fungi</taxon>
        <taxon>Dikarya</taxon>
        <taxon>Basidiomycota</taxon>
        <taxon>Agaricomycotina</taxon>
        <taxon>Agaricomycetes</taxon>
        <taxon>Agaricomycetidae</taxon>
        <taxon>Agaricales</taxon>
        <taxon>Tricholomatineae</taxon>
        <taxon>Lyophyllaceae</taxon>
        <taxon>Lyophyllum</taxon>
    </lineage>
</organism>
<dbReference type="InterPro" id="IPR032675">
    <property type="entry name" value="LRR_dom_sf"/>
</dbReference>
<dbReference type="Proteomes" id="UP001063166">
    <property type="component" value="Unassembled WGS sequence"/>
</dbReference>
<dbReference type="OrthoDB" id="2269034at2759"/>
<comment type="caution">
    <text evidence="1">The sequence shown here is derived from an EMBL/GenBank/DDBJ whole genome shotgun (WGS) entry which is preliminary data.</text>
</comment>
<accession>A0A9P3UPZ6</accession>
<dbReference type="Gene3D" id="3.80.10.10">
    <property type="entry name" value="Ribonuclease Inhibitor"/>
    <property type="match status" value="1"/>
</dbReference>
<dbReference type="AlphaFoldDB" id="A0A9P3UPZ6"/>
<evidence type="ECO:0000313" key="2">
    <source>
        <dbReference type="Proteomes" id="UP001063166"/>
    </source>
</evidence>
<name>A0A9P3UPZ6_LYOSH</name>
<reference evidence="1" key="1">
    <citation type="submission" date="2022-07" db="EMBL/GenBank/DDBJ databases">
        <title>The genome of Lyophyllum shimeji provides insight into the initial evolution of ectomycorrhizal fungal genome.</title>
        <authorList>
            <person name="Kobayashi Y."/>
            <person name="Shibata T."/>
            <person name="Hirakawa H."/>
            <person name="Shigenobu S."/>
            <person name="Nishiyama T."/>
            <person name="Yamada A."/>
            <person name="Hasebe M."/>
            <person name="Kawaguchi M."/>
        </authorList>
    </citation>
    <scope>NUCLEOTIDE SEQUENCE</scope>
    <source>
        <strain evidence="1">AT787</strain>
    </source>
</reference>
<proteinExistence type="predicted"/>
<dbReference type="EMBL" id="BRPK01000013">
    <property type="protein sequence ID" value="GLB43344.1"/>
    <property type="molecule type" value="Genomic_DNA"/>
</dbReference>
<dbReference type="SUPFAM" id="SSF52047">
    <property type="entry name" value="RNI-like"/>
    <property type="match status" value="1"/>
</dbReference>
<protein>
    <recommendedName>
        <fullName evidence="3">F-box domain-containing protein</fullName>
    </recommendedName>
</protein>
<evidence type="ECO:0000313" key="1">
    <source>
        <dbReference type="EMBL" id="GLB43344.1"/>
    </source>
</evidence>
<gene>
    <name evidence="1" type="ORF">LshimejAT787_1302450</name>
</gene>
<evidence type="ECO:0008006" key="3">
    <source>
        <dbReference type="Google" id="ProtNLM"/>
    </source>
</evidence>
<sequence>MPQLWEKLSLYSCPKEPVQKVIERMVCAGWLWFNCVKAHPFLFEMDWGHGGGFGNVQMCAALRTLIFPFQLPGLRRYSLNIVGEDKLDACFYVPKNSLQNLRIVALSVLRSNAIKRQRVRYPRFENAPRLRMLELCLPFDRYHDLKNLHFPWNQLTHLVILDGLSLYGWRDIIRACPSLKRCYVVFEENAEPEGLDQDDSVDAKNQVLNPPKLEKLVDLTIACHRAIKSDTILDLQCPRLQELTLFSQHRYGGFSPTDQPSSFYRRTAPHLQVLALRQQAIPAFDVLRILRMMPHLVELEIDCPGNYDPILRELICLTPERKPVATPVLAPRLRTLRLVAVNHQGMPSKSTFSAAPLIQAVQSRWWAGADFDASEAPAIAYLDHVTIVHDANHAPVVDHVTRELQRLVQWGLELVTVLQKTAQHWPHMTKVNLALPRHGDEQFEEWRREVLRRGE</sequence>
<keyword evidence="2" id="KW-1185">Reference proteome</keyword>